<reference evidence="2" key="2">
    <citation type="journal article" date="2015" name="Data Brief">
        <title>Shoot transcriptome of the giant reed, Arundo donax.</title>
        <authorList>
            <person name="Barrero R.A."/>
            <person name="Guerrero F.D."/>
            <person name="Moolhuijzen P."/>
            <person name="Goolsby J.A."/>
            <person name="Tidwell J."/>
            <person name="Bellgard S.E."/>
            <person name="Bellgard M.I."/>
        </authorList>
    </citation>
    <scope>NUCLEOTIDE SEQUENCE</scope>
    <source>
        <tissue evidence="2">Shoot tissue taken approximately 20 cm above the soil surface</tissue>
    </source>
</reference>
<organism evidence="2">
    <name type="scientific">Arundo donax</name>
    <name type="common">Giant reed</name>
    <name type="synonym">Donax arundinaceus</name>
    <dbReference type="NCBI Taxonomy" id="35708"/>
    <lineage>
        <taxon>Eukaryota</taxon>
        <taxon>Viridiplantae</taxon>
        <taxon>Streptophyta</taxon>
        <taxon>Embryophyta</taxon>
        <taxon>Tracheophyta</taxon>
        <taxon>Spermatophyta</taxon>
        <taxon>Magnoliopsida</taxon>
        <taxon>Liliopsida</taxon>
        <taxon>Poales</taxon>
        <taxon>Poaceae</taxon>
        <taxon>PACMAD clade</taxon>
        <taxon>Arundinoideae</taxon>
        <taxon>Arundineae</taxon>
        <taxon>Arundo</taxon>
    </lineage>
</organism>
<keyword evidence="1" id="KW-0812">Transmembrane</keyword>
<accession>A0A0A9BR22</accession>
<dbReference type="AlphaFoldDB" id="A0A0A9BR22"/>
<proteinExistence type="predicted"/>
<protein>
    <submittedName>
        <fullName evidence="2">Uncharacterized protein</fullName>
    </submittedName>
</protein>
<feature type="transmembrane region" description="Helical" evidence="1">
    <location>
        <begin position="37"/>
        <end position="58"/>
    </location>
</feature>
<dbReference type="EMBL" id="GBRH01232054">
    <property type="protein sequence ID" value="JAD65841.1"/>
    <property type="molecule type" value="Transcribed_RNA"/>
</dbReference>
<keyword evidence="1" id="KW-0472">Membrane</keyword>
<evidence type="ECO:0000313" key="2">
    <source>
        <dbReference type="EMBL" id="JAD65841.1"/>
    </source>
</evidence>
<evidence type="ECO:0000256" key="1">
    <source>
        <dbReference type="SAM" id="Phobius"/>
    </source>
</evidence>
<reference evidence="2" key="1">
    <citation type="submission" date="2014-09" db="EMBL/GenBank/DDBJ databases">
        <authorList>
            <person name="Magalhaes I.L.F."/>
            <person name="Oliveira U."/>
            <person name="Santos F.R."/>
            <person name="Vidigal T.H.D.A."/>
            <person name="Brescovit A.D."/>
            <person name="Santos A.J."/>
        </authorList>
    </citation>
    <scope>NUCLEOTIDE SEQUENCE</scope>
    <source>
        <tissue evidence="2">Shoot tissue taken approximately 20 cm above the soil surface</tissue>
    </source>
</reference>
<sequence length="75" mass="8583">MQLTMNKKHGSLQTGILLQYLLWHDIFLSAMYNTVHISSFCLLLKAAFVIAASSRTILAKQFVIHLHKKLKQKSN</sequence>
<keyword evidence="1" id="KW-1133">Transmembrane helix</keyword>
<name>A0A0A9BR22_ARUDO</name>